<gene>
    <name evidence="8" type="ORF">NSPZN2_30211</name>
</gene>
<feature type="transmembrane region" description="Helical" evidence="6">
    <location>
        <begin position="109"/>
        <end position="134"/>
    </location>
</feature>
<dbReference type="RefSeq" id="WP_213042405.1">
    <property type="nucleotide sequence ID" value="NZ_CAJNBJ010000016.1"/>
</dbReference>
<evidence type="ECO:0000256" key="3">
    <source>
        <dbReference type="ARBA" id="ARBA00022692"/>
    </source>
</evidence>
<feature type="domain" description="Rhodanese" evidence="7">
    <location>
        <begin position="215"/>
        <end position="306"/>
    </location>
</feature>
<keyword evidence="5 6" id="KW-0472">Membrane</keyword>
<dbReference type="SUPFAM" id="SSF52821">
    <property type="entry name" value="Rhodanese/Cell cycle control phosphatase"/>
    <property type="match status" value="1"/>
</dbReference>
<feature type="transmembrane region" description="Helical" evidence="6">
    <location>
        <begin position="171"/>
        <end position="189"/>
    </location>
</feature>
<dbReference type="SMART" id="SM00450">
    <property type="entry name" value="RHOD"/>
    <property type="match status" value="1"/>
</dbReference>
<dbReference type="InterPro" id="IPR001763">
    <property type="entry name" value="Rhodanese-like_dom"/>
</dbReference>
<evidence type="ECO:0000313" key="9">
    <source>
        <dbReference type="Proteomes" id="UP000675880"/>
    </source>
</evidence>
<dbReference type="Pfam" id="PF00581">
    <property type="entry name" value="Rhodanese"/>
    <property type="match status" value="1"/>
</dbReference>
<keyword evidence="9" id="KW-1185">Reference proteome</keyword>
<keyword evidence="2" id="KW-1003">Cell membrane</keyword>
<evidence type="ECO:0000256" key="6">
    <source>
        <dbReference type="SAM" id="Phobius"/>
    </source>
</evidence>
<sequence>MESVSGLLEQHGAWVLFGGVLAEQLGLPFPALPLLVAAGVLVGTGHLSWSGALVAALSATLLADVIWFFAGRWRGRPVLTLLCRIALEPDACVRRTEDVFRRHGVQSLLVAKFIPGLSTIAPPLAGIVGLGLPLFLLYDALGAVAWAGSGLGFGLLFSGQVEQALAYSEQVVPALLLAAGILLPAYIGWKAWHVRRQLQAVQRMTVAELLDKLSAPEPPLLIDVRPRPTVEAEPGIPDALHMSLDELAHRHGELPRSRDLVLYCACPADAASAQGVLLLRRKGFSRVWPLAGGLDAWRASRDGMEPVGLMQVNRLAI</sequence>
<dbReference type="InterPro" id="IPR032816">
    <property type="entry name" value="VTT_dom"/>
</dbReference>
<reference evidence="8 9" key="1">
    <citation type="submission" date="2021-02" db="EMBL/GenBank/DDBJ databases">
        <authorList>
            <person name="Han P."/>
        </authorList>
    </citation>
    <scope>NUCLEOTIDE SEQUENCE [LARGE SCALE GENOMIC DNA]</scope>
    <source>
        <strain evidence="8">Candidatus Nitrospira sp. ZN2</strain>
    </source>
</reference>
<evidence type="ECO:0000256" key="2">
    <source>
        <dbReference type="ARBA" id="ARBA00022475"/>
    </source>
</evidence>
<accession>A0ABM8RGS1</accession>
<dbReference type="PANTHER" id="PTHR42709">
    <property type="entry name" value="ALKALINE PHOSPHATASE LIKE PROTEIN"/>
    <property type="match status" value="1"/>
</dbReference>
<proteinExistence type="predicted"/>
<feature type="transmembrane region" description="Helical" evidence="6">
    <location>
        <begin position="12"/>
        <end position="41"/>
    </location>
</feature>
<dbReference type="InterPro" id="IPR036873">
    <property type="entry name" value="Rhodanese-like_dom_sf"/>
</dbReference>
<dbReference type="PANTHER" id="PTHR42709:SF6">
    <property type="entry name" value="UNDECAPRENYL PHOSPHATE TRANSPORTER A"/>
    <property type="match status" value="1"/>
</dbReference>
<dbReference type="EMBL" id="CAJNBJ010000016">
    <property type="protein sequence ID" value="CAE6751825.1"/>
    <property type="molecule type" value="Genomic_DNA"/>
</dbReference>
<name>A0ABM8RGS1_9BACT</name>
<feature type="transmembrane region" description="Helical" evidence="6">
    <location>
        <begin position="47"/>
        <end position="70"/>
    </location>
</feature>
<dbReference type="Gene3D" id="3.40.250.10">
    <property type="entry name" value="Rhodanese-like domain"/>
    <property type="match status" value="1"/>
</dbReference>
<dbReference type="Pfam" id="PF09335">
    <property type="entry name" value="VTT_dom"/>
    <property type="match status" value="1"/>
</dbReference>
<evidence type="ECO:0000256" key="5">
    <source>
        <dbReference type="ARBA" id="ARBA00023136"/>
    </source>
</evidence>
<dbReference type="PROSITE" id="PS50206">
    <property type="entry name" value="RHODANESE_3"/>
    <property type="match status" value="1"/>
</dbReference>
<evidence type="ECO:0000259" key="7">
    <source>
        <dbReference type="PROSITE" id="PS50206"/>
    </source>
</evidence>
<dbReference type="Proteomes" id="UP000675880">
    <property type="component" value="Unassembled WGS sequence"/>
</dbReference>
<evidence type="ECO:0000256" key="4">
    <source>
        <dbReference type="ARBA" id="ARBA00022989"/>
    </source>
</evidence>
<keyword evidence="4 6" id="KW-1133">Transmembrane helix</keyword>
<organism evidence="8 9">
    <name type="scientific">Nitrospira defluvii</name>
    <dbReference type="NCBI Taxonomy" id="330214"/>
    <lineage>
        <taxon>Bacteria</taxon>
        <taxon>Pseudomonadati</taxon>
        <taxon>Nitrospirota</taxon>
        <taxon>Nitrospiria</taxon>
        <taxon>Nitrospirales</taxon>
        <taxon>Nitrospiraceae</taxon>
        <taxon>Nitrospira</taxon>
    </lineage>
</organism>
<protein>
    <submittedName>
        <fullName evidence="8">Sulfurtransferase</fullName>
    </submittedName>
</protein>
<dbReference type="InterPro" id="IPR051311">
    <property type="entry name" value="DedA_domain"/>
</dbReference>
<comment type="caution">
    <text evidence="8">The sequence shown here is derived from an EMBL/GenBank/DDBJ whole genome shotgun (WGS) entry which is preliminary data.</text>
</comment>
<keyword evidence="3 6" id="KW-0812">Transmembrane</keyword>
<feature type="transmembrane region" description="Helical" evidence="6">
    <location>
        <begin position="140"/>
        <end position="159"/>
    </location>
</feature>
<comment type="subcellular location">
    <subcellularLocation>
        <location evidence="1">Cell membrane</location>
        <topology evidence="1">Multi-pass membrane protein</topology>
    </subcellularLocation>
</comment>
<evidence type="ECO:0000256" key="1">
    <source>
        <dbReference type="ARBA" id="ARBA00004651"/>
    </source>
</evidence>
<evidence type="ECO:0000313" key="8">
    <source>
        <dbReference type="EMBL" id="CAE6751825.1"/>
    </source>
</evidence>